<dbReference type="EMBL" id="JAVDPW010000010">
    <property type="protein sequence ID" value="MDR6293042.1"/>
    <property type="molecule type" value="Genomic_DNA"/>
</dbReference>
<evidence type="ECO:0008006" key="3">
    <source>
        <dbReference type="Google" id="ProtNLM"/>
    </source>
</evidence>
<gene>
    <name evidence="1" type="ORF">E9232_005587</name>
</gene>
<sequence>MPIIGSLLALSGCIAAGGGSDIDARASALVGQKIDVATAEFGPEDHEGGSATHPNIGTEAEPLYVHNWSRYGSTQHQRFVQTGTASTGQALVGVIPAGGGMAETPLYQDQSAPTGYYEQDGESCLLYFTTDRTNTIVRYGLQGGYCDSLFADGE</sequence>
<organism evidence="1 2">
    <name type="scientific">Inquilinus ginsengisoli</name>
    <dbReference type="NCBI Taxonomy" id="363840"/>
    <lineage>
        <taxon>Bacteria</taxon>
        <taxon>Pseudomonadati</taxon>
        <taxon>Pseudomonadota</taxon>
        <taxon>Alphaproteobacteria</taxon>
        <taxon>Rhodospirillales</taxon>
        <taxon>Rhodospirillaceae</taxon>
        <taxon>Inquilinus</taxon>
    </lineage>
</organism>
<reference evidence="1 2" key="1">
    <citation type="submission" date="2023-07" db="EMBL/GenBank/DDBJ databases">
        <title>Sorghum-associated microbial communities from plants grown in Nebraska, USA.</title>
        <authorList>
            <person name="Schachtman D."/>
        </authorList>
    </citation>
    <scope>NUCLEOTIDE SEQUENCE [LARGE SCALE GENOMIC DNA]</scope>
    <source>
        <strain evidence="1 2">584</strain>
    </source>
</reference>
<dbReference type="RefSeq" id="WP_309799654.1">
    <property type="nucleotide sequence ID" value="NZ_JAVDPW010000010.1"/>
</dbReference>
<evidence type="ECO:0000313" key="2">
    <source>
        <dbReference type="Proteomes" id="UP001262410"/>
    </source>
</evidence>
<comment type="caution">
    <text evidence="1">The sequence shown here is derived from an EMBL/GenBank/DDBJ whole genome shotgun (WGS) entry which is preliminary data.</text>
</comment>
<accession>A0ABU1JWP0</accession>
<dbReference type="Proteomes" id="UP001262410">
    <property type="component" value="Unassembled WGS sequence"/>
</dbReference>
<protein>
    <recommendedName>
        <fullName evidence="3">Lipoprotein</fullName>
    </recommendedName>
</protein>
<name>A0ABU1JWP0_9PROT</name>
<keyword evidence="2" id="KW-1185">Reference proteome</keyword>
<proteinExistence type="predicted"/>
<evidence type="ECO:0000313" key="1">
    <source>
        <dbReference type="EMBL" id="MDR6293042.1"/>
    </source>
</evidence>